<dbReference type="OrthoDB" id="4062651at2759"/>
<dbReference type="AlphaFoldDB" id="A0A0D2K658"/>
<dbReference type="STRING" id="145388.A0A0D2K658"/>
<dbReference type="RefSeq" id="XP_013890643.1">
    <property type="nucleotide sequence ID" value="XM_014035189.1"/>
</dbReference>
<dbReference type="GO" id="GO:0004674">
    <property type="term" value="F:protein serine/threonine kinase activity"/>
    <property type="evidence" value="ECO:0007669"/>
    <property type="project" value="UniProtKB-KW"/>
</dbReference>
<evidence type="ECO:0000256" key="9">
    <source>
        <dbReference type="SAM" id="MobiDB-lite"/>
    </source>
</evidence>
<dbReference type="InterPro" id="IPR000719">
    <property type="entry name" value="Prot_kinase_dom"/>
</dbReference>
<protein>
    <recommendedName>
        <fullName evidence="1">non-specific serine/threonine protein kinase</fullName>
        <ecNumber evidence="1">2.7.11.1</ecNumber>
    </recommendedName>
</protein>
<dbReference type="Gene3D" id="3.30.200.20">
    <property type="entry name" value="Phosphorylase Kinase, domain 1"/>
    <property type="match status" value="1"/>
</dbReference>
<dbReference type="Pfam" id="PF00069">
    <property type="entry name" value="Pkinase"/>
    <property type="match status" value="2"/>
</dbReference>
<reference evidence="11 12" key="1">
    <citation type="journal article" date="2013" name="BMC Genomics">
        <title>Reconstruction of the lipid metabolism for the microalga Monoraphidium neglectum from its genome sequence reveals characteristics suitable for biofuel production.</title>
        <authorList>
            <person name="Bogen C."/>
            <person name="Al-Dilaimi A."/>
            <person name="Albersmeier A."/>
            <person name="Wichmann J."/>
            <person name="Grundmann M."/>
            <person name="Rupp O."/>
            <person name="Lauersen K.J."/>
            <person name="Blifernez-Klassen O."/>
            <person name="Kalinowski J."/>
            <person name="Goesmann A."/>
            <person name="Mussgnug J.H."/>
            <person name="Kruse O."/>
        </authorList>
    </citation>
    <scope>NUCLEOTIDE SEQUENCE [LARGE SCALE GENOMIC DNA]</scope>
    <source>
        <strain evidence="11 12">SAG 48.87</strain>
    </source>
</reference>
<evidence type="ECO:0000256" key="7">
    <source>
        <dbReference type="ARBA" id="ARBA00047899"/>
    </source>
</evidence>
<dbReference type="SMART" id="SM00220">
    <property type="entry name" value="S_TKc"/>
    <property type="match status" value="1"/>
</dbReference>
<evidence type="ECO:0000256" key="2">
    <source>
        <dbReference type="ARBA" id="ARBA00022527"/>
    </source>
</evidence>
<evidence type="ECO:0000256" key="6">
    <source>
        <dbReference type="ARBA" id="ARBA00022840"/>
    </source>
</evidence>
<evidence type="ECO:0000256" key="8">
    <source>
        <dbReference type="ARBA" id="ARBA00048679"/>
    </source>
</evidence>
<feature type="domain" description="Protein kinase" evidence="10">
    <location>
        <begin position="34"/>
        <end position="249"/>
    </location>
</feature>
<dbReference type="EMBL" id="KK106472">
    <property type="protein sequence ID" value="KIY91623.1"/>
    <property type="molecule type" value="Genomic_DNA"/>
</dbReference>
<evidence type="ECO:0000256" key="3">
    <source>
        <dbReference type="ARBA" id="ARBA00022679"/>
    </source>
</evidence>
<keyword evidence="4" id="KW-0547">Nucleotide-binding</keyword>
<feature type="compositionally biased region" description="Low complexity" evidence="9">
    <location>
        <begin position="172"/>
        <end position="182"/>
    </location>
</feature>
<dbReference type="EC" id="2.7.11.1" evidence="1"/>
<feature type="region of interest" description="Disordered" evidence="9">
    <location>
        <begin position="159"/>
        <end position="182"/>
    </location>
</feature>
<sequence>MQASAANGAEPPDDLEDGEGPNVVETDPTKRYIRQYDVVLGRGAFKTVYKAFDEAEGIEVAWNQVKVNDMALSTAERERLFAEIRVLKQLKHKNIMSFYDSWLDMKNFTVNFITELFTSGTLRQYRKKHKRIDEQVLKRWAWQILQGLVYLHAHDPPIIHRRAPTPPPPAPTARQGPPAAPRASLDLKCDNIFVNGTSGVVKIGDLGLATLWRGLTTPQSVLGTPEFMAPELYEEKYNEKVGGQGLGGR</sequence>
<evidence type="ECO:0000256" key="4">
    <source>
        <dbReference type="ARBA" id="ARBA00022741"/>
    </source>
</evidence>
<organism evidence="11 12">
    <name type="scientific">Monoraphidium neglectum</name>
    <dbReference type="NCBI Taxonomy" id="145388"/>
    <lineage>
        <taxon>Eukaryota</taxon>
        <taxon>Viridiplantae</taxon>
        <taxon>Chlorophyta</taxon>
        <taxon>core chlorophytes</taxon>
        <taxon>Chlorophyceae</taxon>
        <taxon>CS clade</taxon>
        <taxon>Sphaeropleales</taxon>
        <taxon>Selenastraceae</taxon>
        <taxon>Monoraphidium</taxon>
    </lineage>
</organism>
<evidence type="ECO:0000256" key="1">
    <source>
        <dbReference type="ARBA" id="ARBA00012513"/>
    </source>
</evidence>
<dbReference type="KEGG" id="mng:MNEG_16341"/>
<evidence type="ECO:0000259" key="10">
    <source>
        <dbReference type="PROSITE" id="PS50011"/>
    </source>
</evidence>
<dbReference type="Proteomes" id="UP000054498">
    <property type="component" value="Unassembled WGS sequence"/>
</dbReference>
<dbReference type="GO" id="GO:0005524">
    <property type="term" value="F:ATP binding"/>
    <property type="evidence" value="ECO:0007669"/>
    <property type="project" value="UniProtKB-KW"/>
</dbReference>
<keyword evidence="3" id="KW-0808">Transferase</keyword>
<evidence type="ECO:0000256" key="5">
    <source>
        <dbReference type="ARBA" id="ARBA00022777"/>
    </source>
</evidence>
<name>A0A0D2K658_9CHLO</name>
<dbReference type="InterPro" id="IPR011009">
    <property type="entry name" value="Kinase-like_dom_sf"/>
</dbReference>
<proteinExistence type="predicted"/>
<accession>A0A0D2K658</accession>
<keyword evidence="6" id="KW-0067">ATP-binding</keyword>
<comment type="catalytic activity">
    <reaction evidence="8">
        <text>L-seryl-[protein] + ATP = O-phospho-L-seryl-[protein] + ADP + H(+)</text>
        <dbReference type="Rhea" id="RHEA:17989"/>
        <dbReference type="Rhea" id="RHEA-COMP:9863"/>
        <dbReference type="Rhea" id="RHEA-COMP:11604"/>
        <dbReference type="ChEBI" id="CHEBI:15378"/>
        <dbReference type="ChEBI" id="CHEBI:29999"/>
        <dbReference type="ChEBI" id="CHEBI:30616"/>
        <dbReference type="ChEBI" id="CHEBI:83421"/>
        <dbReference type="ChEBI" id="CHEBI:456216"/>
        <dbReference type="EC" id="2.7.11.1"/>
    </reaction>
</comment>
<keyword evidence="2" id="KW-0723">Serine/threonine-protein kinase</keyword>
<dbReference type="PROSITE" id="PS50011">
    <property type="entry name" value="PROTEIN_KINASE_DOM"/>
    <property type="match status" value="1"/>
</dbReference>
<feature type="region of interest" description="Disordered" evidence="9">
    <location>
        <begin position="1"/>
        <end position="26"/>
    </location>
</feature>
<comment type="catalytic activity">
    <reaction evidence="7">
        <text>L-threonyl-[protein] + ATP = O-phospho-L-threonyl-[protein] + ADP + H(+)</text>
        <dbReference type="Rhea" id="RHEA:46608"/>
        <dbReference type="Rhea" id="RHEA-COMP:11060"/>
        <dbReference type="Rhea" id="RHEA-COMP:11605"/>
        <dbReference type="ChEBI" id="CHEBI:15378"/>
        <dbReference type="ChEBI" id="CHEBI:30013"/>
        <dbReference type="ChEBI" id="CHEBI:30616"/>
        <dbReference type="ChEBI" id="CHEBI:61977"/>
        <dbReference type="ChEBI" id="CHEBI:456216"/>
        <dbReference type="EC" id="2.7.11.1"/>
    </reaction>
</comment>
<dbReference type="SUPFAM" id="SSF56112">
    <property type="entry name" value="Protein kinase-like (PK-like)"/>
    <property type="match status" value="1"/>
</dbReference>
<dbReference type="PANTHER" id="PTHR13902">
    <property type="entry name" value="SERINE/THREONINE-PROTEIN KINASE WNK WITH NO LYSINE -RELATED"/>
    <property type="match status" value="1"/>
</dbReference>
<dbReference type="InterPro" id="IPR050588">
    <property type="entry name" value="WNK_Ser-Thr_kinase"/>
</dbReference>
<dbReference type="Gene3D" id="1.10.510.10">
    <property type="entry name" value="Transferase(Phosphotransferase) domain 1"/>
    <property type="match status" value="1"/>
</dbReference>
<evidence type="ECO:0000313" key="12">
    <source>
        <dbReference type="Proteomes" id="UP000054498"/>
    </source>
</evidence>
<dbReference type="GeneID" id="25734091"/>
<dbReference type="FunFam" id="3.30.200.20:FF:000075">
    <property type="entry name" value="Probable serine/threonine-protein kinase WNK1"/>
    <property type="match status" value="1"/>
</dbReference>
<gene>
    <name evidence="11" type="ORF">MNEG_16341</name>
</gene>
<evidence type="ECO:0000313" key="11">
    <source>
        <dbReference type="EMBL" id="KIY91623.1"/>
    </source>
</evidence>
<keyword evidence="12" id="KW-1185">Reference proteome</keyword>
<keyword evidence="5" id="KW-0418">Kinase</keyword>